<keyword evidence="6" id="KW-0175">Coiled coil</keyword>
<keyword evidence="4" id="KW-0496">Mitochondrion</keyword>
<feature type="coiled-coil region" evidence="6">
    <location>
        <begin position="37"/>
        <end position="89"/>
    </location>
</feature>
<protein>
    <recommendedName>
        <fullName evidence="4">GrpE protein homolog</fullName>
    </recommendedName>
</protein>
<dbReference type="GO" id="GO:0042803">
    <property type="term" value="F:protein homodimerization activity"/>
    <property type="evidence" value="ECO:0007669"/>
    <property type="project" value="InterPro"/>
</dbReference>
<dbReference type="GO" id="GO:0000774">
    <property type="term" value="F:adenyl-nucleotide exchange factor activity"/>
    <property type="evidence" value="ECO:0007669"/>
    <property type="project" value="InterPro"/>
</dbReference>
<dbReference type="PANTHER" id="PTHR21237">
    <property type="entry name" value="GRPE PROTEIN"/>
    <property type="match status" value="1"/>
</dbReference>
<dbReference type="InterPro" id="IPR013805">
    <property type="entry name" value="GrpE_CC"/>
</dbReference>
<dbReference type="GO" id="GO:0001405">
    <property type="term" value="C:PAM complex, Tim23 associated import motor"/>
    <property type="evidence" value="ECO:0007669"/>
    <property type="project" value="TreeGrafter"/>
</dbReference>
<dbReference type="SUPFAM" id="SSF51064">
    <property type="entry name" value="Head domain of nucleotide exchange factor GrpE"/>
    <property type="match status" value="1"/>
</dbReference>
<keyword evidence="8" id="KW-1185">Reference proteome</keyword>
<evidence type="ECO:0000256" key="6">
    <source>
        <dbReference type="SAM" id="Coils"/>
    </source>
</evidence>
<evidence type="ECO:0000256" key="2">
    <source>
        <dbReference type="ARBA" id="ARBA00009054"/>
    </source>
</evidence>
<dbReference type="OrthoDB" id="201635at2759"/>
<dbReference type="InterPro" id="IPR009012">
    <property type="entry name" value="GrpE_head"/>
</dbReference>
<accession>A0A813M1L7</accession>
<evidence type="ECO:0000256" key="3">
    <source>
        <dbReference type="ARBA" id="ARBA00023186"/>
    </source>
</evidence>
<dbReference type="GO" id="GO:0051082">
    <property type="term" value="F:unfolded protein binding"/>
    <property type="evidence" value="ECO:0007669"/>
    <property type="project" value="TreeGrafter"/>
</dbReference>
<evidence type="ECO:0000256" key="1">
    <source>
        <dbReference type="ARBA" id="ARBA00004305"/>
    </source>
</evidence>
<dbReference type="EMBL" id="CAJNOC010000023">
    <property type="protein sequence ID" value="CAF0707258.1"/>
    <property type="molecule type" value="Genomic_DNA"/>
</dbReference>
<evidence type="ECO:0000313" key="7">
    <source>
        <dbReference type="EMBL" id="CAF0707258.1"/>
    </source>
</evidence>
<dbReference type="GO" id="GO:0051087">
    <property type="term" value="F:protein-folding chaperone binding"/>
    <property type="evidence" value="ECO:0007669"/>
    <property type="project" value="InterPro"/>
</dbReference>
<dbReference type="GO" id="GO:0006457">
    <property type="term" value="P:protein folding"/>
    <property type="evidence" value="ECO:0007669"/>
    <property type="project" value="InterPro"/>
</dbReference>
<comment type="function">
    <text evidence="4">Essential component of the PAM complex, a complex required for the translocation of transit peptide-containing proteins from the inner membrane into the mitochondrial matrix in an ATP-dependent manner.</text>
</comment>
<dbReference type="Gene3D" id="2.30.22.10">
    <property type="entry name" value="Head domain of nucleotide exchange factor GrpE"/>
    <property type="match status" value="1"/>
</dbReference>
<keyword evidence="3 4" id="KW-0143">Chaperone</keyword>
<proteinExistence type="inferred from homology"/>
<organism evidence="7 8">
    <name type="scientific">Brachionus calyciflorus</name>
    <dbReference type="NCBI Taxonomy" id="104777"/>
    <lineage>
        <taxon>Eukaryota</taxon>
        <taxon>Metazoa</taxon>
        <taxon>Spiralia</taxon>
        <taxon>Gnathifera</taxon>
        <taxon>Rotifera</taxon>
        <taxon>Eurotatoria</taxon>
        <taxon>Monogononta</taxon>
        <taxon>Pseudotrocha</taxon>
        <taxon>Ploima</taxon>
        <taxon>Brachionidae</taxon>
        <taxon>Brachionus</taxon>
    </lineage>
</organism>
<comment type="subcellular location">
    <subcellularLocation>
        <location evidence="1 4">Mitochondrion matrix</location>
    </subcellularLocation>
</comment>
<dbReference type="AlphaFoldDB" id="A0A813M1L7"/>
<dbReference type="InterPro" id="IPR000740">
    <property type="entry name" value="GrpE"/>
</dbReference>
<dbReference type="FunFam" id="2.30.22.10:FF:000002">
    <property type="entry name" value="GrpE protein homolog"/>
    <property type="match status" value="1"/>
</dbReference>
<dbReference type="SUPFAM" id="SSF58014">
    <property type="entry name" value="Coiled-coil domain of nucleotide exchange factor GrpE"/>
    <property type="match status" value="1"/>
</dbReference>
<dbReference type="GO" id="GO:0030150">
    <property type="term" value="P:protein import into mitochondrial matrix"/>
    <property type="evidence" value="ECO:0007669"/>
    <property type="project" value="TreeGrafter"/>
</dbReference>
<dbReference type="HAMAP" id="MF_01151">
    <property type="entry name" value="GrpE"/>
    <property type="match status" value="1"/>
</dbReference>
<evidence type="ECO:0000256" key="4">
    <source>
        <dbReference type="RuleBase" id="RU000640"/>
    </source>
</evidence>
<dbReference type="PROSITE" id="PS01071">
    <property type="entry name" value="GRPE"/>
    <property type="match status" value="1"/>
</dbReference>
<comment type="caution">
    <text evidence="7">The sequence shown here is derived from an EMBL/GenBank/DDBJ whole genome shotgun (WGS) entry which is preliminary data.</text>
</comment>
<sequence length="217" mass="24621">MLVKISRNILSSNRINLVATLNKYTTESSTQTQDKNEQKLDETSQKLDVELKALKEKLTKTEEEKLDLKDKYLRAMAEAENVRVRMRKQVDDAKLFGIQGFCKDLLEVADILNLAIVNTDPKKDKTLENIDKNVVDKLTSMHQGLIMTEGRLLKIFEKHGLVQIKPTAGDKFDPNLHEAIFRVPIPNKESGSIEIVSKIGFKLHERVIRAAQVGVVQ</sequence>
<reference evidence="7" key="1">
    <citation type="submission" date="2021-02" db="EMBL/GenBank/DDBJ databases">
        <authorList>
            <person name="Nowell W R."/>
        </authorList>
    </citation>
    <scope>NUCLEOTIDE SEQUENCE</scope>
    <source>
        <strain evidence="7">Ploen Becks lab</strain>
    </source>
</reference>
<dbReference type="Proteomes" id="UP000663879">
    <property type="component" value="Unassembled WGS sequence"/>
</dbReference>
<comment type="similarity">
    <text evidence="2 5">Belongs to the GrpE family.</text>
</comment>
<dbReference type="PANTHER" id="PTHR21237:SF23">
    <property type="entry name" value="GRPE PROTEIN HOMOLOG, MITOCHONDRIAL"/>
    <property type="match status" value="1"/>
</dbReference>
<dbReference type="Gene3D" id="3.90.20.20">
    <property type="match status" value="1"/>
</dbReference>
<dbReference type="PRINTS" id="PR00773">
    <property type="entry name" value="GRPEPROTEIN"/>
</dbReference>
<evidence type="ECO:0000256" key="5">
    <source>
        <dbReference type="RuleBase" id="RU004478"/>
    </source>
</evidence>
<dbReference type="CDD" id="cd00446">
    <property type="entry name" value="GrpE"/>
    <property type="match status" value="1"/>
</dbReference>
<evidence type="ECO:0000313" key="8">
    <source>
        <dbReference type="Proteomes" id="UP000663879"/>
    </source>
</evidence>
<dbReference type="Pfam" id="PF01025">
    <property type="entry name" value="GrpE"/>
    <property type="match status" value="1"/>
</dbReference>
<gene>
    <name evidence="7" type="ORF">OXX778_LOCUS476</name>
</gene>
<name>A0A813M1L7_9BILA</name>